<keyword evidence="5" id="KW-0548">Nucleotidyltransferase</keyword>
<feature type="domain" description="GGDEF" evidence="4">
    <location>
        <begin position="236"/>
        <end position="365"/>
    </location>
</feature>
<dbReference type="InterPro" id="IPR050469">
    <property type="entry name" value="Diguanylate_Cyclase"/>
</dbReference>
<dbReference type="CDD" id="cd01949">
    <property type="entry name" value="GGDEF"/>
    <property type="match status" value="1"/>
</dbReference>
<dbReference type="PANTHER" id="PTHR45138">
    <property type="entry name" value="REGULATORY COMPONENTS OF SENSORY TRANSDUCTION SYSTEM"/>
    <property type="match status" value="1"/>
</dbReference>
<dbReference type="RefSeq" id="WP_408624335.1">
    <property type="nucleotide sequence ID" value="NZ_JBEQCT010000006.1"/>
</dbReference>
<feature type="transmembrane region" description="Helical" evidence="3">
    <location>
        <begin position="86"/>
        <end position="106"/>
    </location>
</feature>
<sequence>MAFDCNKAMFKKLFSKSNTLSVNDQPLTPTAFRRLLMFAIGCFIAIWIIETTEFTLARFDAFAYPICISCFAVALILSWLQLVPEAHLHLFCYTVIAMDLIVTSVLHHLNPYGHFGDTSQWLGLNYAMAYLFLELRKAIWVMTVMFVITLVGHYWAMSQHATLQQTYSVLLELGVSHVVYIVLLGTVVTIRVDKAKAQARADILEHEALTDPLTGILNRRGMQKKFENYAFHQQNSDYSLLIIDVDHFKRLNDNYGHLVGDQALVSLVELLIMQIRSDDILSRWGGEEFVILTFGYRRSQVLEFAERLRQSIAQMKIAGGHTITASIGVSHSYEADSRREMLHLADMNLYKAKQYGRNRVVDCVIAQQLTTEGNSVAD</sequence>
<comment type="caution">
    <text evidence="5">The sequence shown here is derived from an EMBL/GenBank/DDBJ whole genome shotgun (WGS) entry which is preliminary data.</text>
</comment>
<evidence type="ECO:0000313" key="6">
    <source>
        <dbReference type="Proteomes" id="UP001629953"/>
    </source>
</evidence>
<feature type="transmembrane region" description="Helical" evidence="3">
    <location>
        <begin position="169"/>
        <end position="190"/>
    </location>
</feature>
<protein>
    <recommendedName>
        <fullName evidence="1">diguanylate cyclase</fullName>
        <ecNumber evidence="1">2.7.7.65</ecNumber>
    </recommendedName>
</protein>
<dbReference type="Pfam" id="PF00990">
    <property type="entry name" value="GGDEF"/>
    <property type="match status" value="1"/>
</dbReference>
<dbReference type="PANTHER" id="PTHR45138:SF9">
    <property type="entry name" value="DIGUANYLATE CYCLASE DGCM-RELATED"/>
    <property type="match status" value="1"/>
</dbReference>
<dbReference type="GO" id="GO:0052621">
    <property type="term" value="F:diguanylate cyclase activity"/>
    <property type="evidence" value="ECO:0007669"/>
    <property type="project" value="UniProtKB-EC"/>
</dbReference>
<dbReference type="NCBIfam" id="TIGR00254">
    <property type="entry name" value="GGDEF"/>
    <property type="match status" value="1"/>
</dbReference>
<dbReference type="SUPFAM" id="SSF55073">
    <property type="entry name" value="Nucleotide cyclase"/>
    <property type="match status" value="1"/>
</dbReference>
<comment type="catalytic activity">
    <reaction evidence="2">
        <text>2 GTP = 3',3'-c-di-GMP + 2 diphosphate</text>
        <dbReference type="Rhea" id="RHEA:24898"/>
        <dbReference type="ChEBI" id="CHEBI:33019"/>
        <dbReference type="ChEBI" id="CHEBI:37565"/>
        <dbReference type="ChEBI" id="CHEBI:58805"/>
        <dbReference type="EC" id="2.7.7.65"/>
    </reaction>
</comment>
<evidence type="ECO:0000313" key="5">
    <source>
        <dbReference type="EMBL" id="MFM2486070.1"/>
    </source>
</evidence>
<feature type="transmembrane region" description="Helical" evidence="3">
    <location>
        <begin position="138"/>
        <end position="157"/>
    </location>
</feature>
<name>A0ABW9G9Z8_9GAMM</name>
<evidence type="ECO:0000256" key="2">
    <source>
        <dbReference type="ARBA" id="ARBA00034247"/>
    </source>
</evidence>
<feature type="transmembrane region" description="Helical" evidence="3">
    <location>
        <begin position="61"/>
        <end position="80"/>
    </location>
</feature>
<dbReference type="SMART" id="SM00267">
    <property type="entry name" value="GGDEF"/>
    <property type="match status" value="1"/>
</dbReference>
<dbReference type="Gene3D" id="3.30.70.270">
    <property type="match status" value="1"/>
</dbReference>
<gene>
    <name evidence="5" type="ORF">ABUE30_13545</name>
</gene>
<keyword evidence="6" id="KW-1185">Reference proteome</keyword>
<feature type="transmembrane region" description="Helical" evidence="3">
    <location>
        <begin position="31"/>
        <end position="49"/>
    </location>
</feature>
<dbReference type="InterPro" id="IPR043128">
    <property type="entry name" value="Rev_trsase/Diguanyl_cyclase"/>
</dbReference>
<accession>A0ABW9G9Z8</accession>
<keyword evidence="3" id="KW-1133">Transmembrane helix</keyword>
<evidence type="ECO:0000256" key="1">
    <source>
        <dbReference type="ARBA" id="ARBA00012528"/>
    </source>
</evidence>
<dbReference type="EMBL" id="JBEQCT010000006">
    <property type="protein sequence ID" value="MFM2486070.1"/>
    <property type="molecule type" value="Genomic_DNA"/>
</dbReference>
<keyword evidence="5" id="KW-0808">Transferase</keyword>
<dbReference type="InterPro" id="IPR000160">
    <property type="entry name" value="GGDEF_dom"/>
</dbReference>
<evidence type="ECO:0000259" key="4">
    <source>
        <dbReference type="PROSITE" id="PS50887"/>
    </source>
</evidence>
<dbReference type="EC" id="2.7.7.65" evidence="1"/>
<proteinExistence type="predicted"/>
<evidence type="ECO:0000256" key="3">
    <source>
        <dbReference type="SAM" id="Phobius"/>
    </source>
</evidence>
<organism evidence="5 6">
    <name type="scientific">Celerinatantimonas yamalensis</name>
    <dbReference type="NCBI Taxonomy" id="559956"/>
    <lineage>
        <taxon>Bacteria</taxon>
        <taxon>Pseudomonadati</taxon>
        <taxon>Pseudomonadota</taxon>
        <taxon>Gammaproteobacteria</taxon>
        <taxon>Celerinatantimonadaceae</taxon>
        <taxon>Celerinatantimonas</taxon>
    </lineage>
</organism>
<dbReference type="InterPro" id="IPR029787">
    <property type="entry name" value="Nucleotide_cyclase"/>
</dbReference>
<dbReference type="PROSITE" id="PS50887">
    <property type="entry name" value="GGDEF"/>
    <property type="match status" value="1"/>
</dbReference>
<keyword evidence="3" id="KW-0812">Transmembrane</keyword>
<keyword evidence="3" id="KW-0472">Membrane</keyword>
<dbReference type="Proteomes" id="UP001629953">
    <property type="component" value="Unassembled WGS sequence"/>
</dbReference>
<reference evidence="5 6" key="1">
    <citation type="journal article" date="2013" name="Int. J. Syst. Evol. Microbiol.">
        <title>Celerinatantimonas yamalensis sp. nov., a cold-adapted diazotrophic bacterium from a cold permafrost brine.</title>
        <authorList>
            <person name="Shcherbakova V."/>
            <person name="Chuvilskaya N."/>
            <person name="Rivkina E."/>
            <person name="Demidov N."/>
            <person name="Uchaeva V."/>
            <person name="Suetin S."/>
            <person name="Suzina N."/>
            <person name="Gilichinsky D."/>
        </authorList>
    </citation>
    <scope>NUCLEOTIDE SEQUENCE [LARGE SCALE GENOMIC DNA]</scope>
    <source>
        <strain evidence="5 6">C7</strain>
    </source>
</reference>